<evidence type="ECO:0000256" key="4">
    <source>
        <dbReference type="ARBA" id="ARBA00022801"/>
    </source>
</evidence>
<evidence type="ECO:0000256" key="3">
    <source>
        <dbReference type="ARBA" id="ARBA00022723"/>
    </source>
</evidence>
<feature type="region of interest" description="Disordered" evidence="11">
    <location>
        <begin position="415"/>
        <end position="434"/>
    </location>
</feature>
<sequence length="457" mass="47069">MMRRKRANERSVALVALATAAVALSPVVPSDGSGSAAASGLPVAEAVRTGAVRNVLLFIGDGMGDSEITLARNYDRGAAGRLTLDRLPVSGSYTTYSVGRGAPDQVEYVTDSAAAATGWATGSKTYNGAIGVDARGRPLPTVLELAQQGGYRTGNVTTAEVFDATPAAISAHVLERDCAGPDDMQPCAPNAVENGGPGSIVEQQVALRPDVLMGGGAEAFAQRVRAGEFAGRTVRQQAEDSGFQVLDRADQLDGLSGDRPVLGLFADGGLAPIWTGPVARRGGTEPTRCAPNAERPADEPRLAEMTRAAVDLLDRKSAGQQRGFFLQVESAGIDNAAHDAEPCAQIGETLQFDEAVAAGLEFAEHNPGTLVIVTADHAQATQIVPNGVPTPGQTATLITNEGSHITVNYATAMPGESQEHSGSQVPIAGQGPHAADVDGVTDQTDLFRTLTGAMGLG</sequence>
<feature type="signal peptide" evidence="12">
    <location>
        <begin position="1"/>
        <end position="23"/>
    </location>
</feature>
<evidence type="ECO:0000256" key="9">
    <source>
        <dbReference type="PIRSR" id="PIRSR601952-3"/>
    </source>
</evidence>
<evidence type="ECO:0000256" key="12">
    <source>
        <dbReference type="SAM" id="SignalP"/>
    </source>
</evidence>
<feature type="chain" id="PRO_5038875261" evidence="12">
    <location>
        <begin position="24"/>
        <end position="457"/>
    </location>
</feature>
<reference evidence="13 14" key="1">
    <citation type="submission" date="2019-09" db="EMBL/GenBank/DDBJ databases">
        <title>Draft genome sequence of the thermophilic Saccharopolyspora hirsuta VKM Ac-666T.</title>
        <authorList>
            <person name="Lobastova T.G."/>
            <person name="Fokina V."/>
            <person name="Bragin E.Y."/>
            <person name="Shtratnikova V.Y."/>
            <person name="Starodumova I.P."/>
            <person name="Tarlachkov S.V."/>
            <person name="Donova M.V."/>
        </authorList>
    </citation>
    <scope>NUCLEOTIDE SEQUENCE [LARGE SCALE GENOMIC DNA]</scope>
    <source>
        <strain evidence="13 14">VKM Ac-666</strain>
    </source>
</reference>
<name>A0A5M7C6L5_SACHI</name>
<dbReference type="CDD" id="cd16012">
    <property type="entry name" value="ALP"/>
    <property type="match status" value="1"/>
</dbReference>
<dbReference type="PANTHER" id="PTHR11596:SF5">
    <property type="entry name" value="ALKALINE PHOSPHATASE"/>
    <property type="match status" value="1"/>
</dbReference>
<keyword evidence="5 8" id="KW-0862">Zinc</keyword>
<feature type="region of interest" description="Disordered" evidence="11">
    <location>
        <begin position="278"/>
        <end position="298"/>
    </location>
</feature>
<evidence type="ECO:0000256" key="10">
    <source>
        <dbReference type="RuleBase" id="RU003946"/>
    </source>
</evidence>
<comment type="similarity">
    <text evidence="1 10">Belongs to the alkaline phosphatase family.</text>
</comment>
<keyword evidence="9" id="KW-1015">Disulfide bond</keyword>
<keyword evidence="14" id="KW-1185">Reference proteome</keyword>
<dbReference type="OrthoDB" id="9794455at2"/>
<dbReference type="InterPro" id="IPR001952">
    <property type="entry name" value="Alkaline_phosphatase"/>
</dbReference>
<comment type="cofactor">
    <cofactor evidence="8">
        <name>Mg(2+)</name>
        <dbReference type="ChEBI" id="CHEBI:18420"/>
    </cofactor>
    <text evidence="8">Binds 1 Mg(2+) ion.</text>
</comment>
<feature type="binding site" evidence="8">
    <location>
        <position position="338"/>
    </location>
    <ligand>
        <name>Zn(2+)</name>
        <dbReference type="ChEBI" id="CHEBI:29105"/>
        <label>2</label>
    </ligand>
</feature>
<dbReference type="Pfam" id="PF00245">
    <property type="entry name" value="Alk_phosphatase"/>
    <property type="match status" value="2"/>
</dbReference>
<dbReference type="SMART" id="SM00098">
    <property type="entry name" value="alkPPc"/>
    <property type="match status" value="1"/>
</dbReference>
<comment type="caution">
    <text evidence="13">The sequence shown here is derived from an EMBL/GenBank/DDBJ whole genome shotgun (WGS) entry which is preliminary data.</text>
</comment>
<dbReference type="AlphaFoldDB" id="A0A5M7C6L5"/>
<feature type="binding site" evidence="8">
    <location>
        <position position="329"/>
    </location>
    <ligand>
        <name>Mg(2+)</name>
        <dbReference type="ChEBI" id="CHEBI:18420"/>
    </ligand>
</feature>
<protein>
    <submittedName>
        <fullName evidence="13">Alkaline phosphatase</fullName>
    </submittedName>
</protein>
<organism evidence="13 14">
    <name type="scientific">Saccharopolyspora hirsuta</name>
    <dbReference type="NCBI Taxonomy" id="1837"/>
    <lineage>
        <taxon>Bacteria</taxon>
        <taxon>Bacillati</taxon>
        <taxon>Actinomycetota</taxon>
        <taxon>Actinomycetes</taxon>
        <taxon>Pseudonocardiales</taxon>
        <taxon>Pseudonocardiaceae</taxon>
        <taxon>Saccharopolyspora</taxon>
    </lineage>
</organism>
<feature type="binding site" evidence="8">
    <location>
        <position position="163"/>
    </location>
    <ligand>
        <name>Mg(2+)</name>
        <dbReference type="ChEBI" id="CHEBI:18420"/>
    </ligand>
</feature>
<evidence type="ECO:0000256" key="2">
    <source>
        <dbReference type="ARBA" id="ARBA00022553"/>
    </source>
</evidence>
<dbReference type="PROSITE" id="PS00123">
    <property type="entry name" value="ALKALINE_PHOSPHATASE"/>
    <property type="match status" value="1"/>
</dbReference>
<evidence type="ECO:0000256" key="11">
    <source>
        <dbReference type="SAM" id="MobiDB-lite"/>
    </source>
</evidence>
<dbReference type="SUPFAM" id="SSF53649">
    <property type="entry name" value="Alkaline phosphatase-like"/>
    <property type="match status" value="1"/>
</dbReference>
<keyword evidence="12" id="KW-0732">Signal</keyword>
<evidence type="ECO:0000256" key="5">
    <source>
        <dbReference type="ARBA" id="ARBA00022833"/>
    </source>
</evidence>
<accession>A0A5M7C6L5</accession>
<feature type="active site" description="Phosphoserine intermediate" evidence="7">
    <location>
        <position position="112"/>
    </location>
</feature>
<keyword evidence="4" id="KW-0378">Hydrolase</keyword>
<comment type="cofactor">
    <cofactor evidence="8">
        <name>Zn(2+)</name>
        <dbReference type="ChEBI" id="CHEBI:29105"/>
    </cofactor>
    <text evidence="8">Binds 2 Zn(2+) ions.</text>
</comment>
<gene>
    <name evidence="13" type="ORF">F1721_09710</name>
</gene>
<feature type="binding site" evidence="8">
    <location>
        <position position="334"/>
    </location>
    <ligand>
        <name>Zn(2+)</name>
        <dbReference type="ChEBI" id="CHEBI:29105"/>
        <label>2</label>
    </ligand>
</feature>
<dbReference type="GO" id="GO:0004035">
    <property type="term" value="F:alkaline phosphatase activity"/>
    <property type="evidence" value="ECO:0007669"/>
    <property type="project" value="TreeGrafter"/>
</dbReference>
<evidence type="ECO:0000256" key="8">
    <source>
        <dbReference type="PIRSR" id="PIRSR601952-2"/>
    </source>
</evidence>
<keyword evidence="2" id="KW-0597">Phosphoprotein</keyword>
<evidence type="ECO:0000313" key="13">
    <source>
        <dbReference type="EMBL" id="KAA5835284.1"/>
    </source>
</evidence>
<feature type="binding site" evidence="8">
    <location>
        <position position="61"/>
    </location>
    <ligand>
        <name>Mg(2+)</name>
        <dbReference type="ChEBI" id="CHEBI:18420"/>
    </ligand>
</feature>
<feature type="disulfide bond" evidence="9">
    <location>
        <begin position="289"/>
        <end position="343"/>
    </location>
</feature>
<feature type="binding site" evidence="8">
    <location>
        <position position="61"/>
    </location>
    <ligand>
        <name>Zn(2+)</name>
        <dbReference type="ChEBI" id="CHEBI:29105"/>
        <label>2</label>
    </ligand>
</feature>
<proteinExistence type="inferred from homology"/>
<dbReference type="GO" id="GO:0046872">
    <property type="term" value="F:metal ion binding"/>
    <property type="evidence" value="ECO:0007669"/>
    <property type="project" value="UniProtKB-KW"/>
</dbReference>
<evidence type="ECO:0000256" key="1">
    <source>
        <dbReference type="ARBA" id="ARBA00005984"/>
    </source>
</evidence>
<dbReference type="Proteomes" id="UP000323946">
    <property type="component" value="Unassembled WGS sequence"/>
</dbReference>
<keyword evidence="3 8" id="KW-0479">Metal-binding</keyword>
<dbReference type="Gene3D" id="3.40.720.10">
    <property type="entry name" value="Alkaline Phosphatase, subunit A"/>
    <property type="match status" value="1"/>
</dbReference>
<evidence type="ECO:0000313" key="14">
    <source>
        <dbReference type="Proteomes" id="UP000323946"/>
    </source>
</evidence>
<feature type="binding site" evidence="8">
    <location>
        <position position="165"/>
    </location>
    <ligand>
        <name>Mg(2+)</name>
        <dbReference type="ChEBI" id="CHEBI:18420"/>
    </ligand>
</feature>
<dbReference type="PRINTS" id="PR00113">
    <property type="entry name" value="ALKPHPHTASE"/>
</dbReference>
<dbReference type="PANTHER" id="PTHR11596">
    <property type="entry name" value="ALKALINE PHOSPHATASE"/>
    <property type="match status" value="1"/>
</dbReference>
<keyword evidence="6 8" id="KW-0460">Magnesium</keyword>
<evidence type="ECO:0000256" key="7">
    <source>
        <dbReference type="PIRSR" id="PIRSR601952-1"/>
    </source>
</evidence>
<feature type="binding site" evidence="8">
    <location>
        <position position="377"/>
    </location>
    <ligand>
        <name>Zn(2+)</name>
        <dbReference type="ChEBI" id="CHEBI:29105"/>
        <label>2</label>
    </ligand>
</feature>
<dbReference type="InterPro" id="IPR017850">
    <property type="entry name" value="Alkaline_phosphatase_core_sf"/>
</dbReference>
<dbReference type="InterPro" id="IPR018299">
    <property type="entry name" value="Alkaline_phosphatase_AS"/>
</dbReference>
<evidence type="ECO:0000256" key="6">
    <source>
        <dbReference type="ARBA" id="ARBA00022842"/>
    </source>
</evidence>
<feature type="binding site" evidence="8">
    <location>
        <position position="420"/>
    </location>
    <ligand>
        <name>Zn(2+)</name>
        <dbReference type="ChEBI" id="CHEBI:29105"/>
        <label>2</label>
    </ligand>
</feature>
<feature type="binding site" evidence="8">
    <location>
        <position position="376"/>
    </location>
    <ligand>
        <name>Zn(2+)</name>
        <dbReference type="ChEBI" id="CHEBI:29105"/>
        <label>2</label>
    </ligand>
</feature>
<dbReference type="EMBL" id="VWPH01000004">
    <property type="protein sequence ID" value="KAA5835284.1"/>
    <property type="molecule type" value="Genomic_DNA"/>
</dbReference>